<gene>
    <name evidence="8" type="ORF">B0H63DRAFT_95202</name>
</gene>
<name>A0AAE0U374_9PEZI</name>
<evidence type="ECO:0000256" key="1">
    <source>
        <dbReference type="ARBA" id="ARBA00012486"/>
    </source>
</evidence>
<keyword evidence="5" id="KW-0067">ATP-binding</keyword>
<proteinExistence type="predicted"/>
<dbReference type="Gene3D" id="3.10.110.10">
    <property type="entry name" value="Ubiquitin Conjugating Enzyme"/>
    <property type="match status" value="1"/>
</dbReference>
<evidence type="ECO:0000256" key="6">
    <source>
        <dbReference type="SAM" id="MobiDB-lite"/>
    </source>
</evidence>
<dbReference type="PANTHER" id="PTHR24067">
    <property type="entry name" value="UBIQUITIN-CONJUGATING ENZYME E2"/>
    <property type="match status" value="1"/>
</dbReference>
<dbReference type="GO" id="GO:0005524">
    <property type="term" value="F:ATP binding"/>
    <property type="evidence" value="ECO:0007669"/>
    <property type="project" value="UniProtKB-KW"/>
</dbReference>
<dbReference type="EMBL" id="JAULSW010000002">
    <property type="protein sequence ID" value="KAK3389181.1"/>
    <property type="molecule type" value="Genomic_DNA"/>
</dbReference>
<sequence>MASQKRMARELAQCTATPPDGMTVALANDSDIHNWHITLDGPAGTAYAGGKFGIILRLPDDYPFKPPVVTFATRIYHPNVTNDNAGSICLGMLKPDAWKPATKLFAVLAAVRQLLEEPQPDDPLETRIADEYRQDRKEFEKNARAYVLRYAKGPVKFDAAPAAGAGGGKESSGASGGASGSS</sequence>
<dbReference type="AlphaFoldDB" id="A0AAE0U374"/>
<accession>A0AAE0U374</accession>
<evidence type="ECO:0000313" key="8">
    <source>
        <dbReference type="EMBL" id="KAK3389181.1"/>
    </source>
</evidence>
<dbReference type="GO" id="GO:0061631">
    <property type="term" value="F:ubiquitin conjugating enzyme activity"/>
    <property type="evidence" value="ECO:0007669"/>
    <property type="project" value="UniProtKB-EC"/>
</dbReference>
<dbReference type="EC" id="2.3.2.23" evidence="1"/>
<keyword evidence="2" id="KW-0808">Transferase</keyword>
<keyword evidence="3" id="KW-0547">Nucleotide-binding</keyword>
<keyword evidence="4" id="KW-0833">Ubl conjugation pathway</keyword>
<dbReference type="SMART" id="SM00212">
    <property type="entry name" value="UBCc"/>
    <property type="match status" value="1"/>
</dbReference>
<feature type="domain" description="UBC core" evidence="7">
    <location>
        <begin position="2"/>
        <end position="152"/>
    </location>
</feature>
<dbReference type="PROSITE" id="PS50127">
    <property type="entry name" value="UBC_2"/>
    <property type="match status" value="1"/>
</dbReference>
<dbReference type="InterPro" id="IPR000608">
    <property type="entry name" value="UBC"/>
</dbReference>
<comment type="caution">
    <text evidence="8">The sequence shown here is derived from an EMBL/GenBank/DDBJ whole genome shotgun (WGS) entry which is preliminary data.</text>
</comment>
<reference evidence="8" key="2">
    <citation type="submission" date="2023-06" db="EMBL/GenBank/DDBJ databases">
        <authorList>
            <consortium name="Lawrence Berkeley National Laboratory"/>
            <person name="Haridas S."/>
            <person name="Hensen N."/>
            <person name="Bonometti L."/>
            <person name="Westerberg I."/>
            <person name="Brannstrom I.O."/>
            <person name="Guillou S."/>
            <person name="Cros-Aarteil S."/>
            <person name="Calhoun S."/>
            <person name="Kuo A."/>
            <person name="Mondo S."/>
            <person name="Pangilinan J."/>
            <person name="Riley R."/>
            <person name="LaButti K."/>
            <person name="Andreopoulos B."/>
            <person name="Lipzen A."/>
            <person name="Chen C."/>
            <person name="Yanf M."/>
            <person name="Daum C."/>
            <person name="Ng V."/>
            <person name="Clum A."/>
            <person name="Steindorff A."/>
            <person name="Ohm R."/>
            <person name="Martin F."/>
            <person name="Silar P."/>
            <person name="Natvig D."/>
            <person name="Lalanne C."/>
            <person name="Gautier V."/>
            <person name="Ament-velasquez S.L."/>
            <person name="Kruys A."/>
            <person name="Hutchinson M.I."/>
            <person name="Powell A.J."/>
            <person name="Barry K."/>
            <person name="Miller A.N."/>
            <person name="Grigoriev I.V."/>
            <person name="Debuchy R."/>
            <person name="Gladieux P."/>
            <person name="Thoren M.H."/>
            <person name="Johannesson H."/>
        </authorList>
    </citation>
    <scope>NUCLEOTIDE SEQUENCE</scope>
    <source>
        <strain evidence="8">CBS 232.78</strain>
    </source>
</reference>
<dbReference type="InterPro" id="IPR016135">
    <property type="entry name" value="UBQ-conjugating_enzyme/RWD"/>
</dbReference>
<evidence type="ECO:0000259" key="7">
    <source>
        <dbReference type="PROSITE" id="PS50127"/>
    </source>
</evidence>
<evidence type="ECO:0000313" key="9">
    <source>
        <dbReference type="Proteomes" id="UP001285441"/>
    </source>
</evidence>
<feature type="compositionally biased region" description="Gly residues" evidence="6">
    <location>
        <begin position="164"/>
        <end position="182"/>
    </location>
</feature>
<reference evidence="8" key="1">
    <citation type="journal article" date="2023" name="Mol. Phylogenet. Evol.">
        <title>Genome-scale phylogeny and comparative genomics of the fungal order Sordariales.</title>
        <authorList>
            <person name="Hensen N."/>
            <person name="Bonometti L."/>
            <person name="Westerberg I."/>
            <person name="Brannstrom I.O."/>
            <person name="Guillou S."/>
            <person name="Cros-Aarteil S."/>
            <person name="Calhoun S."/>
            <person name="Haridas S."/>
            <person name="Kuo A."/>
            <person name="Mondo S."/>
            <person name="Pangilinan J."/>
            <person name="Riley R."/>
            <person name="LaButti K."/>
            <person name="Andreopoulos B."/>
            <person name="Lipzen A."/>
            <person name="Chen C."/>
            <person name="Yan M."/>
            <person name="Daum C."/>
            <person name="Ng V."/>
            <person name="Clum A."/>
            <person name="Steindorff A."/>
            <person name="Ohm R.A."/>
            <person name="Martin F."/>
            <person name="Silar P."/>
            <person name="Natvig D.O."/>
            <person name="Lalanne C."/>
            <person name="Gautier V."/>
            <person name="Ament-Velasquez S.L."/>
            <person name="Kruys A."/>
            <person name="Hutchinson M.I."/>
            <person name="Powell A.J."/>
            <person name="Barry K."/>
            <person name="Miller A.N."/>
            <person name="Grigoriev I.V."/>
            <person name="Debuchy R."/>
            <person name="Gladieux P."/>
            <person name="Hiltunen Thoren M."/>
            <person name="Johannesson H."/>
        </authorList>
    </citation>
    <scope>NUCLEOTIDE SEQUENCE</scope>
    <source>
        <strain evidence="8">CBS 232.78</strain>
    </source>
</reference>
<dbReference type="Proteomes" id="UP001285441">
    <property type="component" value="Unassembled WGS sequence"/>
</dbReference>
<dbReference type="InterPro" id="IPR050113">
    <property type="entry name" value="Ub_conjugating_enzyme"/>
</dbReference>
<organism evidence="8 9">
    <name type="scientific">Podospora didyma</name>
    <dbReference type="NCBI Taxonomy" id="330526"/>
    <lineage>
        <taxon>Eukaryota</taxon>
        <taxon>Fungi</taxon>
        <taxon>Dikarya</taxon>
        <taxon>Ascomycota</taxon>
        <taxon>Pezizomycotina</taxon>
        <taxon>Sordariomycetes</taxon>
        <taxon>Sordariomycetidae</taxon>
        <taxon>Sordariales</taxon>
        <taxon>Podosporaceae</taxon>
        <taxon>Podospora</taxon>
    </lineage>
</organism>
<evidence type="ECO:0000256" key="3">
    <source>
        <dbReference type="ARBA" id="ARBA00022741"/>
    </source>
</evidence>
<evidence type="ECO:0000256" key="5">
    <source>
        <dbReference type="ARBA" id="ARBA00022840"/>
    </source>
</evidence>
<feature type="region of interest" description="Disordered" evidence="6">
    <location>
        <begin position="160"/>
        <end position="182"/>
    </location>
</feature>
<keyword evidence="9" id="KW-1185">Reference proteome</keyword>
<evidence type="ECO:0000256" key="2">
    <source>
        <dbReference type="ARBA" id="ARBA00022679"/>
    </source>
</evidence>
<dbReference type="SUPFAM" id="SSF54495">
    <property type="entry name" value="UBC-like"/>
    <property type="match status" value="1"/>
</dbReference>
<protein>
    <recommendedName>
        <fullName evidence="1">E2 ubiquitin-conjugating enzyme</fullName>
        <ecNumber evidence="1">2.3.2.23</ecNumber>
    </recommendedName>
</protein>
<dbReference type="FunFam" id="3.10.110.10:FF:000060">
    <property type="entry name" value="Ubiquitin conjugating enzyme (UbcB)"/>
    <property type="match status" value="1"/>
</dbReference>
<evidence type="ECO:0000256" key="4">
    <source>
        <dbReference type="ARBA" id="ARBA00022786"/>
    </source>
</evidence>
<dbReference type="Pfam" id="PF00179">
    <property type="entry name" value="UQ_con"/>
    <property type="match status" value="1"/>
</dbReference>